<organism evidence="4 5">
    <name type="scientific">Flavisphingopyxis soli</name>
    <dbReference type="NCBI Taxonomy" id="2601267"/>
    <lineage>
        <taxon>Bacteria</taxon>
        <taxon>Pseudomonadati</taxon>
        <taxon>Pseudomonadota</taxon>
        <taxon>Alphaproteobacteria</taxon>
        <taxon>Sphingomonadales</taxon>
        <taxon>Sphingopyxidaceae</taxon>
        <taxon>Flavisphingopyxis</taxon>
    </lineage>
</organism>
<reference evidence="4 5" key="1">
    <citation type="submission" date="2019-08" db="EMBL/GenBank/DDBJ databases">
        <title>Sphingorhabdus soil sp. nov., isolated from arctic soil.</title>
        <authorList>
            <person name="Liu Y."/>
        </authorList>
    </citation>
    <scope>NUCLEOTIDE SEQUENCE [LARGE SCALE GENOMIC DNA]</scope>
    <source>
        <strain evidence="4 5">D-2Q-5-6</strain>
    </source>
</reference>
<dbReference type="GO" id="GO:0006508">
    <property type="term" value="P:proteolysis"/>
    <property type="evidence" value="ECO:0007669"/>
    <property type="project" value="InterPro"/>
</dbReference>
<dbReference type="EMBL" id="VOPY01000001">
    <property type="protein sequence ID" value="TXC73745.1"/>
    <property type="molecule type" value="Genomic_DNA"/>
</dbReference>
<dbReference type="Proteomes" id="UP000321129">
    <property type="component" value="Unassembled WGS sequence"/>
</dbReference>
<evidence type="ECO:0000256" key="1">
    <source>
        <dbReference type="ARBA" id="ARBA00022801"/>
    </source>
</evidence>
<gene>
    <name evidence="4" type="ORF">FSZ31_03165</name>
</gene>
<dbReference type="InterPro" id="IPR001375">
    <property type="entry name" value="Peptidase_S9_cat"/>
</dbReference>
<dbReference type="Gene3D" id="3.40.50.1820">
    <property type="entry name" value="alpha/beta hydrolase"/>
    <property type="match status" value="1"/>
</dbReference>
<dbReference type="GO" id="GO:0004252">
    <property type="term" value="F:serine-type endopeptidase activity"/>
    <property type="evidence" value="ECO:0007669"/>
    <property type="project" value="TreeGrafter"/>
</dbReference>
<evidence type="ECO:0000256" key="2">
    <source>
        <dbReference type="SAM" id="SignalP"/>
    </source>
</evidence>
<evidence type="ECO:0000313" key="5">
    <source>
        <dbReference type="Proteomes" id="UP000321129"/>
    </source>
</evidence>
<dbReference type="OrthoDB" id="128799at2"/>
<dbReference type="Pfam" id="PF00326">
    <property type="entry name" value="Peptidase_S9"/>
    <property type="match status" value="1"/>
</dbReference>
<keyword evidence="2" id="KW-0732">Signal</keyword>
<accession>A0A5C6USG3</accession>
<keyword evidence="1" id="KW-0378">Hydrolase</keyword>
<dbReference type="SUPFAM" id="SSF50993">
    <property type="entry name" value="Peptidase/esterase 'gauge' domain"/>
    <property type="match status" value="1"/>
</dbReference>
<name>A0A5C6USG3_9SPHN</name>
<dbReference type="InterPro" id="IPR029058">
    <property type="entry name" value="AB_hydrolase_fold"/>
</dbReference>
<comment type="caution">
    <text evidence="4">The sequence shown here is derived from an EMBL/GenBank/DDBJ whole genome shotgun (WGS) entry which is preliminary data.</text>
</comment>
<keyword evidence="5" id="KW-1185">Reference proteome</keyword>
<dbReference type="AlphaFoldDB" id="A0A5C6USG3"/>
<evidence type="ECO:0000313" key="4">
    <source>
        <dbReference type="EMBL" id="TXC73745.1"/>
    </source>
</evidence>
<feature type="domain" description="Peptidase S9 prolyl oligopeptidase catalytic" evidence="3">
    <location>
        <begin position="460"/>
        <end position="661"/>
    </location>
</feature>
<evidence type="ECO:0000259" key="3">
    <source>
        <dbReference type="Pfam" id="PF00326"/>
    </source>
</evidence>
<dbReference type="PANTHER" id="PTHR42776:SF27">
    <property type="entry name" value="DIPEPTIDYL PEPTIDASE FAMILY MEMBER 6"/>
    <property type="match status" value="1"/>
</dbReference>
<feature type="signal peptide" evidence="2">
    <location>
        <begin position="1"/>
        <end position="28"/>
    </location>
</feature>
<sequence>MTFRYQLRDCAVGVLFAVGLFAPLTVQAANTPKVMADGIAPLEAFKFHPDFDSPRISPDGQRIAAKMNVDGEEWLTILDVSGKGAKPIPVANDGAFDKTGDKRIASWTWADSDNLVLTITERVDYAGQPVDASALAGFYVPDRKITPLGWDTNFVFGGNILWTDPKGSEEILVSRWSNRYGTERLTKPEVIRMNVRTGKFETVERPNPVISGWSADGHGQVRMGVSSNSDSGQLRVLYRAPGESNYKTIIKQKSEKYKTIPTPEIFLKDGKTAIALSNHEGYEAVYKLDLETMELGDKVFGVDGYDVTGVSGGKNGDELAAVYYAKDASGEVKYFEPDLAEIQKLLNELHGGKSVTISSTNSDRTRILYSVSSAANPGAFYLFDTDTGKVNLIGYNNALIGNVAMNPARVIRYQASDGKMIEAILTMPRHRSGTKPLPLIINPHGGPWARDYLAYNPAWAQPLAEMGYVVIQPNYRGSSGYGHDWEAAADGNWGLRMQDDLDDAITYLAAQGIVDPKRVCMLGWSYGGYASARAAQRDADKYRCAIAGAGPYDLREMVKHDKDYLGRYGSTYIGEAGLLDAISPALHTDGKWAPILIVHGKRDERVPVEQARELVNHLKKSGKREGIDFEYLEQARNTHHFPLDEQQTEFLKASKAFLDKHNPAFIPSDADYKLGAKIDDAMR</sequence>
<proteinExistence type="predicted"/>
<protein>
    <submittedName>
        <fullName evidence="4">S9 family peptidase</fullName>
    </submittedName>
</protein>
<dbReference type="RefSeq" id="WP_147121582.1">
    <property type="nucleotide sequence ID" value="NZ_VOPY01000001.1"/>
</dbReference>
<feature type="chain" id="PRO_5022837978" evidence="2">
    <location>
        <begin position="29"/>
        <end position="683"/>
    </location>
</feature>
<dbReference type="SUPFAM" id="SSF53474">
    <property type="entry name" value="alpha/beta-Hydrolases"/>
    <property type="match status" value="1"/>
</dbReference>
<dbReference type="PANTHER" id="PTHR42776">
    <property type="entry name" value="SERINE PEPTIDASE S9 FAMILY MEMBER"/>
    <property type="match status" value="1"/>
</dbReference>